<sequence>MQRVNHKNQFVPRAVLTRTGKIPVSTARSSVLPMLYTARHNFKSQAVLTNAARKISTVKPFVNRVRPKTVFHKTHSPFRRPFNNTTTLRTKFSKQKVNTAEVNAVSAVGGKRETADYPHRTLQNKGIVDSGCSRHMTRNKAYLAEYQDFNGGPVAFGGSKGYITGKGKIKTGKLDFEDVCFVKELQHFNLFSVSQICDKKNKVLFTDSECLVLSPEFKLPDANQVLLRIPRQNNMYSFNLENLVPSGGLACLIAKAVIDESNKWHRRLGHVNFKNLNKLVKGNLVRGLPSKIFQNDHTCVACQKGKQHKASCKANTVSSISQPLQLLHIDLFGPTSVRSLNQKTYCLVITDDFSRFSWVFFLRTKDKTSGILKDFIRQIENQLNQKVKTIRCDNGTEFKNKYFIEFCGSKEIKRECSNA</sequence>
<dbReference type="SUPFAM" id="SSF53098">
    <property type="entry name" value="Ribonuclease H-like"/>
    <property type="match status" value="1"/>
</dbReference>
<keyword evidence="1" id="KW-0378">Hydrolase</keyword>
<dbReference type="InterPro" id="IPR054722">
    <property type="entry name" value="PolX-like_BBD"/>
</dbReference>
<name>A0ABQ4XCZ6_9ASTR</name>
<keyword evidence="4" id="KW-1185">Reference proteome</keyword>
<dbReference type="InterPro" id="IPR039537">
    <property type="entry name" value="Retrotran_Ty1/copia-like"/>
</dbReference>
<reference evidence="3" key="1">
    <citation type="journal article" date="2022" name="Int. J. Mol. Sci.">
        <title>Draft Genome of Tanacetum Coccineum: Genomic Comparison of Closely Related Tanacetum-Family Plants.</title>
        <authorList>
            <person name="Yamashiro T."/>
            <person name="Shiraishi A."/>
            <person name="Nakayama K."/>
            <person name="Satake H."/>
        </authorList>
    </citation>
    <scope>NUCLEOTIDE SEQUENCE</scope>
</reference>
<dbReference type="Gene3D" id="3.30.420.10">
    <property type="entry name" value="Ribonuclease H-like superfamily/Ribonuclease H"/>
    <property type="match status" value="1"/>
</dbReference>
<organism evidence="3 4">
    <name type="scientific">Tanacetum coccineum</name>
    <dbReference type="NCBI Taxonomy" id="301880"/>
    <lineage>
        <taxon>Eukaryota</taxon>
        <taxon>Viridiplantae</taxon>
        <taxon>Streptophyta</taxon>
        <taxon>Embryophyta</taxon>
        <taxon>Tracheophyta</taxon>
        <taxon>Spermatophyta</taxon>
        <taxon>Magnoliopsida</taxon>
        <taxon>eudicotyledons</taxon>
        <taxon>Gunneridae</taxon>
        <taxon>Pentapetalae</taxon>
        <taxon>asterids</taxon>
        <taxon>campanulids</taxon>
        <taxon>Asterales</taxon>
        <taxon>Asteraceae</taxon>
        <taxon>Asteroideae</taxon>
        <taxon>Anthemideae</taxon>
        <taxon>Anthemidinae</taxon>
        <taxon>Tanacetum</taxon>
    </lineage>
</organism>
<proteinExistence type="predicted"/>
<dbReference type="InterPro" id="IPR036397">
    <property type="entry name" value="RNaseH_sf"/>
</dbReference>
<dbReference type="InterPro" id="IPR001584">
    <property type="entry name" value="Integrase_cat-core"/>
</dbReference>
<keyword evidence="1" id="KW-0645">Protease</keyword>
<accession>A0ABQ4XCZ6</accession>
<protein>
    <submittedName>
        <fullName evidence="3">Ribonuclease H-like domain-containing protein</fullName>
    </submittedName>
</protein>
<dbReference type="InterPro" id="IPR025724">
    <property type="entry name" value="GAG-pre-integrase_dom"/>
</dbReference>
<dbReference type="Proteomes" id="UP001151760">
    <property type="component" value="Unassembled WGS sequence"/>
</dbReference>
<reference evidence="3" key="2">
    <citation type="submission" date="2022-01" db="EMBL/GenBank/DDBJ databases">
        <authorList>
            <person name="Yamashiro T."/>
            <person name="Shiraishi A."/>
            <person name="Satake H."/>
            <person name="Nakayama K."/>
        </authorList>
    </citation>
    <scope>NUCLEOTIDE SEQUENCE</scope>
</reference>
<dbReference type="PANTHER" id="PTHR42648">
    <property type="entry name" value="TRANSPOSASE, PUTATIVE-RELATED"/>
    <property type="match status" value="1"/>
</dbReference>
<gene>
    <name evidence="3" type="ORF">Tco_0657470</name>
</gene>
<feature type="domain" description="Integrase catalytic" evidence="2">
    <location>
        <begin position="319"/>
        <end position="419"/>
    </location>
</feature>
<dbReference type="PROSITE" id="PS50994">
    <property type="entry name" value="INTEGRASE"/>
    <property type="match status" value="1"/>
</dbReference>
<evidence type="ECO:0000259" key="2">
    <source>
        <dbReference type="PROSITE" id="PS50994"/>
    </source>
</evidence>
<evidence type="ECO:0000313" key="4">
    <source>
        <dbReference type="Proteomes" id="UP001151760"/>
    </source>
</evidence>
<dbReference type="Pfam" id="PF00665">
    <property type="entry name" value="rve"/>
    <property type="match status" value="1"/>
</dbReference>
<dbReference type="Pfam" id="PF22936">
    <property type="entry name" value="Pol_BBD"/>
    <property type="match status" value="1"/>
</dbReference>
<dbReference type="EMBL" id="BQNB010009377">
    <property type="protein sequence ID" value="GJS62686.1"/>
    <property type="molecule type" value="Genomic_DNA"/>
</dbReference>
<evidence type="ECO:0000313" key="3">
    <source>
        <dbReference type="EMBL" id="GJS62686.1"/>
    </source>
</evidence>
<dbReference type="InterPro" id="IPR012337">
    <property type="entry name" value="RNaseH-like_sf"/>
</dbReference>
<dbReference type="PANTHER" id="PTHR42648:SF32">
    <property type="entry name" value="RIBONUCLEASE H-LIKE DOMAIN, GAG-PRE-INTEGRASE DOMAIN PROTEIN-RELATED"/>
    <property type="match status" value="1"/>
</dbReference>
<evidence type="ECO:0000256" key="1">
    <source>
        <dbReference type="ARBA" id="ARBA00022670"/>
    </source>
</evidence>
<dbReference type="Pfam" id="PF13976">
    <property type="entry name" value="gag_pre-integrs"/>
    <property type="match status" value="1"/>
</dbReference>
<comment type="caution">
    <text evidence="3">The sequence shown here is derived from an EMBL/GenBank/DDBJ whole genome shotgun (WGS) entry which is preliminary data.</text>
</comment>